<dbReference type="InterPro" id="IPR006913">
    <property type="entry name" value="CENP-V/GFA"/>
</dbReference>
<evidence type="ECO:0000256" key="5">
    <source>
        <dbReference type="SAM" id="MobiDB-lite"/>
    </source>
</evidence>
<organism evidence="7 8">
    <name type="scientific">Exophiala sideris</name>
    <dbReference type="NCBI Taxonomy" id="1016849"/>
    <lineage>
        <taxon>Eukaryota</taxon>
        <taxon>Fungi</taxon>
        <taxon>Dikarya</taxon>
        <taxon>Ascomycota</taxon>
        <taxon>Pezizomycotina</taxon>
        <taxon>Eurotiomycetes</taxon>
        <taxon>Chaetothyriomycetidae</taxon>
        <taxon>Chaetothyriales</taxon>
        <taxon>Herpotrichiellaceae</taxon>
        <taxon>Exophiala</taxon>
    </lineage>
</organism>
<feature type="domain" description="CENP-V/GFA" evidence="6">
    <location>
        <begin position="102"/>
        <end position="222"/>
    </location>
</feature>
<proteinExistence type="inferred from homology"/>
<dbReference type="AlphaFoldDB" id="A0A0D1W3A8"/>
<keyword evidence="4" id="KW-0456">Lyase</keyword>
<evidence type="ECO:0000259" key="6">
    <source>
        <dbReference type="PROSITE" id="PS51891"/>
    </source>
</evidence>
<dbReference type="PROSITE" id="PS51891">
    <property type="entry name" value="CENP_V_GFA"/>
    <property type="match status" value="1"/>
</dbReference>
<reference evidence="7 8" key="1">
    <citation type="submission" date="2015-01" db="EMBL/GenBank/DDBJ databases">
        <title>The Genome Sequence of Exophiala sideris CBS121828.</title>
        <authorList>
            <consortium name="The Broad Institute Genomics Platform"/>
            <person name="Cuomo C."/>
            <person name="de Hoog S."/>
            <person name="Gorbushina A."/>
            <person name="Stielow B."/>
            <person name="Teixiera M."/>
            <person name="Abouelleil A."/>
            <person name="Chapman S.B."/>
            <person name="Priest M."/>
            <person name="Young S.K."/>
            <person name="Wortman J."/>
            <person name="Nusbaum C."/>
            <person name="Birren B."/>
        </authorList>
    </citation>
    <scope>NUCLEOTIDE SEQUENCE [LARGE SCALE GENOMIC DNA]</scope>
    <source>
        <strain evidence="7 8">CBS 121828</strain>
    </source>
</reference>
<dbReference type="Gene3D" id="3.90.1590.10">
    <property type="entry name" value="glutathione-dependent formaldehyde- activating enzyme (gfa)"/>
    <property type="match status" value="1"/>
</dbReference>
<comment type="similarity">
    <text evidence="1">Belongs to the Gfa family.</text>
</comment>
<sequence>MNSKPSLTLLLRSTQHFRTRTCFTTPTYRTLHSCKTSSLDPKPVQKFGCQKRHASDSSDMSKNQEGHQHQAGDTTHREEDQWKFREPYRIHEEQAKDFDVKWEGQCHCGKVQYQLSRDKPLASKYCHCTTCQRLHGAPFQWAAIFHKSDINFTRGHHDLGWYDPTNKDTSHHLPCKVSCSFCRSPIMDEGRNMILLFPPLIKNINTKEARTAFKPTCHMFYPQRVAEFRGDGIVKWAGIDNNSDLIDDDENVLVKHEKDMKEGDMDEKKRKHLEFHEKEGGEEVKKVKDTDGK</sequence>
<dbReference type="GO" id="GO:0016846">
    <property type="term" value="F:carbon-sulfur lyase activity"/>
    <property type="evidence" value="ECO:0007669"/>
    <property type="project" value="InterPro"/>
</dbReference>
<protein>
    <recommendedName>
        <fullName evidence="6">CENP-V/GFA domain-containing protein</fullName>
    </recommendedName>
</protein>
<keyword evidence="3" id="KW-0862">Zinc</keyword>
<evidence type="ECO:0000256" key="3">
    <source>
        <dbReference type="ARBA" id="ARBA00022833"/>
    </source>
</evidence>
<feature type="compositionally biased region" description="Basic and acidic residues" evidence="5">
    <location>
        <begin position="62"/>
        <end position="81"/>
    </location>
</feature>
<dbReference type="Proteomes" id="UP000053599">
    <property type="component" value="Unassembled WGS sequence"/>
</dbReference>
<gene>
    <name evidence="7" type="ORF">PV11_05323</name>
</gene>
<dbReference type="PANTHER" id="PTHR33337:SF40">
    <property type="entry name" value="CENP-V_GFA DOMAIN-CONTAINING PROTEIN-RELATED"/>
    <property type="match status" value="1"/>
</dbReference>
<keyword evidence="2" id="KW-0479">Metal-binding</keyword>
<name>A0A0D1W3A8_9EURO</name>
<dbReference type="GO" id="GO:0046872">
    <property type="term" value="F:metal ion binding"/>
    <property type="evidence" value="ECO:0007669"/>
    <property type="project" value="UniProtKB-KW"/>
</dbReference>
<dbReference type="HOGENOM" id="CLU_079143_0_0_1"/>
<dbReference type="STRING" id="1016849.A0A0D1W3A8"/>
<dbReference type="Pfam" id="PF04828">
    <property type="entry name" value="GFA"/>
    <property type="match status" value="1"/>
</dbReference>
<evidence type="ECO:0000313" key="7">
    <source>
        <dbReference type="EMBL" id="KIV83280.1"/>
    </source>
</evidence>
<dbReference type="SUPFAM" id="SSF51316">
    <property type="entry name" value="Mss4-like"/>
    <property type="match status" value="1"/>
</dbReference>
<feature type="region of interest" description="Disordered" evidence="5">
    <location>
        <begin position="45"/>
        <end position="81"/>
    </location>
</feature>
<accession>A0A0D1W3A8</accession>
<evidence type="ECO:0000313" key="8">
    <source>
        <dbReference type="Proteomes" id="UP000053599"/>
    </source>
</evidence>
<dbReference type="InterPro" id="IPR011057">
    <property type="entry name" value="Mss4-like_sf"/>
</dbReference>
<dbReference type="OrthoDB" id="9970124at2759"/>
<evidence type="ECO:0000256" key="2">
    <source>
        <dbReference type="ARBA" id="ARBA00022723"/>
    </source>
</evidence>
<evidence type="ECO:0000256" key="1">
    <source>
        <dbReference type="ARBA" id="ARBA00005495"/>
    </source>
</evidence>
<feature type="region of interest" description="Disordered" evidence="5">
    <location>
        <begin position="258"/>
        <end position="293"/>
    </location>
</feature>
<dbReference type="PANTHER" id="PTHR33337">
    <property type="entry name" value="GFA DOMAIN-CONTAINING PROTEIN"/>
    <property type="match status" value="1"/>
</dbReference>
<evidence type="ECO:0000256" key="4">
    <source>
        <dbReference type="ARBA" id="ARBA00023239"/>
    </source>
</evidence>
<dbReference type="EMBL" id="KN846952">
    <property type="protein sequence ID" value="KIV83280.1"/>
    <property type="molecule type" value="Genomic_DNA"/>
</dbReference>